<dbReference type="AlphaFoldDB" id="A0A448WKF7"/>
<protein>
    <submittedName>
        <fullName evidence="2">Uncharacterized protein</fullName>
    </submittedName>
</protein>
<keyword evidence="3" id="KW-1185">Reference proteome</keyword>
<comment type="caution">
    <text evidence="2">The sequence shown here is derived from an EMBL/GenBank/DDBJ whole genome shotgun (WGS) entry which is preliminary data.</text>
</comment>
<dbReference type="EMBL" id="CAAALY010019481">
    <property type="protein sequence ID" value="VEL13944.1"/>
    <property type="molecule type" value="Genomic_DNA"/>
</dbReference>
<evidence type="ECO:0000313" key="3">
    <source>
        <dbReference type="Proteomes" id="UP000784294"/>
    </source>
</evidence>
<reference evidence="2" key="1">
    <citation type="submission" date="2018-11" db="EMBL/GenBank/DDBJ databases">
        <authorList>
            <consortium name="Pathogen Informatics"/>
        </authorList>
    </citation>
    <scope>NUCLEOTIDE SEQUENCE</scope>
</reference>
<dbReference type="Proteomes" id="UP000784294">
    <property type="component" value="Unassembled WGS sequence"/>
</dbReference>
<evidence type="ECO:0000313" key="2">
    <source>
        <dbReference type="EMBL" id="VEL13944.1"/>
    </source>
</evidence>
<evidence type="ECO:0000256" key="1">
    <source>
        <dbReference type="SAM" id="MobiDB-lite"/>
    </source>
</evidence>
<accession>A0A448WKF7</accession>
<proteinExistence type="predicted"/>
<sequence>MKEEDNVFKPNRITALLPSDDSFLWLGTGDGVILLLSIQNMYSSPASGTHEMSEPDSPRSNEHTEELLLQETYDDSARRGSEVLGRESFSKDLVLVGSTICEAKIILPNLESCDSLAHPSIHLLVRPFPYSVLSKDLDLRCLIIGFDDQTRSTGRACQRQVPCLPRLFDTELDQSLRYLCLMAPPKGFSPSGRTTASTSPHHRTSVSQQQRLEPRTLA</sequence>
<organism evidence="2 3">
    <name type="scientific">Protopolystoma xenopodis</name>
    <dbReference type="NCBI Taxonomy" id="117903"/>
    <lineage>
        <taxon>Eukaryota</taxon>
        <taxon>Metazoa</taxon>
        <taxon>Spiralia</taxon>
        <taxon>Lophotrochozoa</taxon>
        <taxon>Platyhelminthes</taxon>
        <taxon>Monogenea</taxon>
        <taxon>Polyopisthocotylea</taxon>
        <taxon>Polystomatidea</taxon>
        <taxon>Polystomatidae</taxon>
        <taxon>Protopolystoma</taxon>
    </lineage>
</organism>
<feature type="region of interest" description="Disordered" evidence="1">
    <location>
        <begin position="189"/>
        <end position="218"/>
    </location>
</feature>
<feature type="compositionally biased region" description="Polar residues" evidence="1">
    <location>
        <begin position="191"/>
        <end position="211"/>
    </location>
</feature>
<gene>
    <name evidence="2" type="ORF">PXEA_LOCUS7384</name>
</gene>
<name>A0A448WKF7_9PLAT</name>